<proteinExistence type="predicted"/>
<organism evidence="1">
    <name type="scientific">Anguilla anguilla</name>
    <name type="common">European freshwater eel</name>
    <name type="synonym">Muraena anguilla</name>
    <dbReference type="NCBI Taxonomy" id="7936"/>
    <lineage>
        <taxon>Eukaryota</taxon>
        <taxon>Metazoa</taxon>
        <taxon>Chordata</taxon>
        <taxon>Craniata</taxon>
        <taxon>Vertebrata</taxon>
        <taxon>Euteleostomi</taxon>
        <taxon>Actinopterygii</taxon>
        <taxon>Neopterygii</taxon>
        <taxon>Teleostei</taxon>
        <taxon>Anguilliformes</taxon>
        <taxon>Anguillidae</taxon>
        <taxon>Anguilla</taxon>
    </lineage>
</organism>
<evidence type="ECO:0000313" key="1">
    <source>
        <dbReference type="EMBL" id="JAH12886.1"/>
    </source>
</evidence>
<dbReference type="AlphaFoldDB" id="A0A0E9Q7N5"/>
<dbReference type="EMBL" id="GBXM01095691">
    <property type="protein sequence ID" value="JAH12886.1"/>
    <property type="molecule type" value="Transcribed_RNA"/>
</dbReference>
<accession>A0A0E9Q7N5</accession>
<name>A0A0E9Q7N5_ANGAN</name>
<protein>
    <submittedName>
        <fullName evidence="1">Uncharacterized protein</fullName>
    </submittedName>
</protein>
<reference evidence="1" key="1">
    <citation type="submission" date="2014-11" db="EMBL/GenBank/DDBJ databases">
        <authorList>
            <person name="Amaro Gonzalez C."/>
        </authorList>
    </citation>
    <scope>NUCLEOTIDE SEQUENCE</scope>
</reference>
<sequence length="58" mass="6386">MPCRRYAAPCTMEALGARDLQWPTATFMHSPGSHRPITWKCLLITAIMIGSSVLCCCS</sequence>
<reference evidence="1" key="2">
    <citation type="journal article" date="2015" name="Fish Shellfish Immunol.">
        <title>Early steps in the European eel (Anguilla anguilla)-Vibrio vulnificus interaction in the gills: Role of the RtxA13 toxin.</title>
        <authorList>
            <person name="Callol A."/>
            <person name="Pajuelo D."/>
            <person name="Ebbesson L."/>
            <person name="Teles M."/>
            <person name="MacKenzie S."/>
            <person name="Amaro C."/>
        </authorList>
    </citation>
    <scope>NUCLEOTIDE SEQUENCE</scope>
</reference>